<dbReference type="AlphaFoldDB" id="A0A1C2IFI2"/>
<protein>
    <submittedName>
        <fullName evidence="2">Uncharacterized protein</fullName>
    </submittedName>
</protein>
<dbReference type="EMBL" id="LWRY01000032">
    <property type="protein sequence ID" value="OCX74744.1"/>
    <property type="molecule type" value="Genomic_DNA"/>
</dbReference>
<reference evidence="2 3" key="1">
    <citation type="journal article" date="2016" name="Int. J. Mol. Sci.">
        <title>Comparative genomics of the extreme acidophile Acidithiobacillus thiooxidans reveals intraspecific divergence and niche adaptation.</title>
        <authorList>
            <person name="Zhang X."/>
            <person name="Feng X."/>
            <person name="Tao J."/>
            <person name="Ma L."/>
            <person name="Xiao Y."/>
            <person name="Liang Y."/>
            <person name="Liu X."/>
            <person name="Yin H."/>
        </authorList>
    </citation>
    <scope>NUCLEOTIDE SEQUENCE [LARGE SCALE GENOMIC DNA]</scope>
    <source>
        <strain evidence="1 3">A02</strain>
        <strain evidence="2">DXS-W</strain>
    </source>
</reference>
<accession>A0A1C2IFI2</accession>
<evidence type="ECO:0000313" key="3">
    <source>
        <dbReference type="Proteomes" id="UP000094893"/>
    </source>
</evidence>
<name>A0A1C2IFI2_ACITH</name>
<dbReference type="Proteomes" id="UP000094893">
    <property type="component" value="Unassembled WGS sequence"/>
</dbReference>
<comment type="caution">
    <text evidence="2">The sequence shown here is derived from an EMBL/GenBank/DDBJ whole genome shotgun (WGS) entry which is preliminary data.</text>
</comment>
<dbReference type="STRING" id="930.GCA_002079865_01447"/>
<dbReference type="RefSeq" id="WP_024893835.1">
    <property type="nucleotide sequence ID" value="NZ_LGYM01000022.1"/>
</dbReference>
<proteinExistence type="predicted"/>
<dbReference type="EMBL" id="LWSA01000142">
    <property type="protein sequence ID" value="OCX72479.1"/>
    <property type="molecule type" value="Genomic_DNA"/>
</dbReference>
<evidence type="ECO:0000313" key="1">
    <source>
        <dbReference type="EMBL" id="OCX72479.1"/>
    </source>
</evidence>
<evidence type="ECO:0000313" key="2">
    <source>
        <dbReference type="EMBL" id="OCX74744.1"/>
    </source>
</evidence>
<keyword evidence="4" id="KW-1185">Reference proteome</keyword>
<sequence>MPVPALKTRSIFQQIQPLWQGESQATQMDLALLSREAASIKSKDIVQGLVLEGLLAVLSHNADIAHQKFKGAISASGGSHEVRNNYINALFSMGEMQRCVQEAMELHASGLTIDTNMLMGAGAYAKANEINNSAYHAHSSEDTYHAEKVMKTQNTPSVQETLGIGCDRIINAVTRAGKFVWSKGFHLIGGVVGTVDGEILHTLLVPQFIDDQIIIEMEWEMDNLFVEDAERIQLHGIFIELLASVPEKNQIVA</sequence>
<organism evidence="2 4">
    <name type="scientific">Acidithiobacillus thiooxidans</name>
    <name type="common">Thiobacillus thiooxidans</name>
    <dbReference type="NCBI Taxonomy" id="930"/>
    <lineage>
        <taxon>Bacteria</taxon>
        <taxon>Pseudomonadati</taxon>
        <taxon>Pseudomonadota</taxon>
        <taxon>Acidithiobacillia</taxon>
        <taxon>Acidithiobacillales</taxon>
        <taxon>Acidithiobacillaceae</taxon>
        <taxon>Acidithiobacillus</taxon>
    </lineage>
</organism>
<evidence type="ECO:0000313" key="4">
    <source>
        <dbReference type="Proteomes" id="UP000095008"/>
    </source>
</evidence>
<dbReference type="Proteomes" id="UP000095008">
    <property type="component" value="Unassembled WGS sequence"/>
</dbReference>
<gene>
    <name evidence="2" type="ORF">A6M23_05085</name>
    <name evidence="1" type="ORF">A6P07_09780</name>
</gene>